<dbReference type="SUPFAM" id="SSF56112">
    <property type="entry name" value="Protein kinase-like (PK-like)"/>
    <property type="match status" value="2"/>
</dbReference>
<evidence type="ECO:0000256" key="4">
    <source>
        <dbReference type="ARBA" id="ARBA00022553"/>
    </source>
</evidence>
<dbReference type="InterPro" id="IPR011009">
    <property type="entry name" value="Kinase-like_dom_sf"/>
</dbReference>
<comment type="cofactor">
    <cofactor evidence="1">
        <name>Mg(2+)</name>
        <dbReference type="ChEBI" id="CHEBI:18420"/>
    </cofactor>
</comment>
<evidence type="ECO:0000313" key="11">
    <source>
        <dbReference type="EMBL" id="CEM24558.1"/>
    </source>
</evidence>
<dbReference type="InterPro" id="IPR017441">
    <property type="entry name" value="Protein_kinase_ATP_BS"/>
</dbReference>
<dbReference type="PANTHER" id="PTHR24055">
    <property type="entry name" value="MITOGEN-ACTIVATED PROTEIN KINASE"/>
    <property type="match status" value="1"/>
</dbReference>
<evidence type="ECO:0000256" key="6">
    <source>
        <dbReference type="ARBA" id="ARBA00022741"/>
    </source>
</evidence>
<dbReference type="Pfam" id="PF00069">
    <property type="entry name" value="Pkinase"/>
    <property type="match status" value="1"/>
</dbReference>
<protein>
    <recommendedName>
        <fullName evidence="2">mitogen-activated protein kinase</fullName>
        <ecNumber evidence="2">2.7.11.24</ecNumber>
    </recommendedName>
</protein>
<dbReference type="GO" id="GO:0004707">
    <property type="term" value="F:MAP kinase activity"/>
    <property type="evidence" value="ECO:0007669"/>
    <property type="project" value="UniProtKB-EC"/>
</dbReference>
<evidence type="ECO:0000256" key="9">
    <source>
        <dbReference type="PROSITE-ProRule" id="PRU10141"/>
    </source>
</evidence>
<dbReference type="FunFam" id="1.10.510.10:FF:000040">
    <property type="entry name" value="Mitogen-activated protein kinase"/>
    <property type="match status" value="1"/>
</dbReference>
<sequence>MKKVQVDPKRPDIVFRVPETYQFKKKLGAGAYGCVCSFEDSETKKTVAVKKITDAYREVIDAKRILREIKILQHLKHDNLVEIFDILPPESPTDEDIYIVMPLMYADLHKVIQSKQELSEKHMQYFIYQILRGLHYLHGANILHRDLKPGNVLVDENCDLRICDLGLARGCEAKDGSADKDQERLKTMTEYVATRWYRAPEVILDAAHYTYQMDVWAVGCIIVEMLGRQPLFTGEHYIDQIKKIVKIVGHPTKLGEDTSWMSPEAKQFMASVPLYPGQDLQQMFPNANPLAVDLAKQMLVIDWRKRISVENAMKHPYLKPYFDARDLKTPVQKIDWAFDDFEPTKKGVQERIFAEAAKFHPEILERDAGKLKGSLATSGTEKASRRASQQIWVILKKKEEEYEAEGGNFEVVRENLESRVVRLYERLSFDWQGWRYTALLLKCLEGGALVNCIFWDFGENEKKWRNERRRLMKYGGVMPLDMVADVLRDMVYGCGAVHECEHKHEDIKPENVVFIQKDRGVSRREQDRGARVKGQ</sequence>
<dbReference type="PROSITE" id="PS00107">
    <property type="entry name" value="PROTEIN_KINASE_ATP"/>
    <property type="match status" value="1"/>
</dbReference>
<evidence type="ECO:0000256" key="8">
    <source>
        <dbReference type="ARBA" id="ARBA00022840"/>
    </source>
</evidence>
<dbReference type="EC" id="2.7.11.24" evidence="2"/>
<keyword evidence="6 9" id="KW-0547">Nucleotide-binding</keyword>
<feature type="binding site" evidence="9">
    <location>
        <position position="51"/>
    </location>
    <ligand>
        <name>ATP</name>
        <dbReference type="ChEBI" id="CHEBI:30616"/>
    </ligand>
</feature>
<keyword evidence="7" id="KW-0418">Kinase</keyword>
<dbReference type="Gene3D" id="3.30.200.20">
    <property type="entry name" value="Phosphorylase Kinase, domain 1"/>
    <property type="match status" value="1"/>
</dbReference>
<evidence type="ECO:0000256" key="2">
    <source>
        <dbReference type="ARBA" id="ARBA00012411"/>
    </source>
</evidence>
<keyword evidence="5" id="KW-0808">Transferase</keyword>
<dbReference type="InterPro" id="IPR008271">
    <property type="entry name" value="Ser/Thr_kinase_AS"/>
</dbReference>
<dbReference type="InterPro" id="IPR000719">
    <property type="entry name" value="Prot_kinase_dom"/>
</dbReference>
<dbReference type="AlphaFoldDB" id="A0A0G4G7T4"/>
<evidence type="ECO:0000256" key="7">
    <source>
        <dbReference type="ARBA" id="ARBA00022777"/>
    </source>
</evidence>
<dbReference type="PROSITE" id="PS00108">
    <property type="entry name" value="PROTEIN_KINASE_ST"/>
    <property type="match status" value="1"/>
</dbReference>
<evidence type="ECO:0000256" key="5">
    <source>
        <dbReference type="ARBA" id="ARBA00022679"/>
    </source>
</evidence>
<gene>
    <name evidence="11" type="ORF">Cvel_20608</name>
</gene>
<evidence type="ECO:0000256" key="1">
    <source>
        <dbReference type="ARBA" id="ARBA00001946"/>
    </source>
</evidence>
<evidence type="ECO:0000256" key="3">
    <source>
        <dbReference type="ARBA" id="ARBA00022527"/>
    </source>
</evidence>
<dbReference type="FunFam" id="3.30.200.20:FF:000028">
    <property type="entry name" value="Mitogen-activated protein kinase"/>
    <property type="match status" value="1"/>
</dbReference>
<keyword evidence="3" id="KW-0723">Serine/threonine-protein kinase</keyword>
<feature type="domain" description="Protein kinase" evidence="10">
    <location>
        <begin position="21"/>
        <end position="318"/>
    </location>
</feature>
<name>A0A0G4G7T4_9ALVE</name>
<dbReference type="PROSITE" id="PS50011">
    <property type="entry name" value="PROTEIN_KINASE_DOM"/>
    <property type="match status" value="1"/>
</dbReference>
<evidence type="ECO:0000259" key="10">
    <source>
        <dbReference type="PROSITE" id="PS50011"/>
    </source>
</evidence>
<keyword evidence="4" id="KW-0597">Phosphoprotein</keyword>
<dbReference type="VEuPathDB" id="CryptoDB:Cvel_20608"/>
<organism evidence="11">
    <name type="scientific">Chromera velia CCMP2878</name>
    <dbReference type="NCBI Taxonomy" id="1169474"/>
    <lineage>
        <taxon>Eukaryota</taxon>
        <taxon>Sar</taxon>
        <taxon>Alveolata</taxon>
        <taxon>Colpodellida</taxon>
        <taxon>Chromeraceae</taxon>
        <taxon>Chromera</taxon>
    </lineage>
</organism>
<keyword evidence="8 9" id="KW-0067">ATP-binding</keyword>
<dbReference type="Gene3D" id="1.10.510.10">
    <property type="entry name" value="Transferase(Phosphotransferase) domain 1"/>
    <property type="match status" value="1"/>
</dbReference>
<dbReference type="EMBL" id="CDMZ01000953">
    <property type="protein sequence ID" value="CEM24558.1"/>
    <property type="molecule type" value="Genomic_DNA"/>
</dbReference>
<dbReference type="CDD" id="cd07834">
    <property type="entry name" value="STKc_MAPK"/>
    <property type="match status" value="1"/>
</dbReference>
<dbReference type="InterPro" id="IPR050117">
    <property type="entry name" value="MAPK"/>
</dbReference>
<accession>A0A0G4G7T4</accession>
<dbReference type="SMART" id="SM00220">
    <property type="entry name" value="S_TKc"/>
    <property type="match status" value="1"/>
</dbReference>
<proteinExistence type="predicted"/>
<dbReference type="PhylomeDB" id="A0A0G4G7T4"/>
<dbReference type="GO" id="GO:0005524">
    <property type="term" value="F:ATP binding"/>
    <property type="evidence" value="ECO:0007669"/>
    <property type="project" value="UniProtKB-UniRule"/>
</dbReference>
<reference evidence="11" key="1">
    <citation type="submission" date="2014-11" db="EMBL/GenBank/DDBJ databases">
        <authorList>
            <person name="Otto D Thomas"/>
            <person name="Naeem Raeece"/>
        </authorList>
    </citation>
    <scope>NUCLEOTIDE SEQUENCE</scope>
</reference>